<dbReference type="GO" id="GO:0005737">
    <property type="term" value="C:cytoplasm"/>
    <property type="evidence" value="ECO:0007669"/>
    <property type="project" value="TreeGrafter"/>
</dbReference>
<dbReference type="PANTHER" id="PTHR44167:SF24">
    <property type="entry name" value="SERINE_THREONINE-PROTEIN KINASE CHK2"/>
    <property type="match status" value="1"/>
</dbReference>
<evidence type="ECO:0000313" key="3">
    <source>
        <dbReference type="Proteomes" id="UP001195483"/>
    </source>
</evidence>
<dbReference type="SUPFAM" id="SSF56112">
    <property type="entry name" value="Protein kinase-like (PK-like)"/>
    <property type="match status" value="1"/>
</dbReference>
<dbReference type="AlphaFoldDB" id="A0AAE0WF92"/>
<accession>A0AAE0WF92</accession>
<dbReference type="PANTHER" id="PTHR44167">
    <property type="entry name" value="OVARIAN-SPECIFIC SERINE/THREONINE-PROTEIN KINASE LOK-RELATED"/>
    <property type="match status" value="1"/>
</dbReference>
<dbReference type="Proteomes" id="UP001195483">
    <property type="component" value="Unassembled WGS sequence"/>
</dbReference>
<name>A0AAE0WF92_9BIVA</name>
<protein>
    <recommendedName>
        <fullName evidence="1">Protein kinase domain-containing protein</fullName>
    </recommendedName>
</protein>
<reference evidence="2" key="1">
    <citation type="journal article" date="2021" name="Genome Biol. Evol.">
        <title>A High-Quality Reference Genome for a Parasitic Bivalve with Doubly Uniparental Inheritance (Bivalvia: Unionida).</title>
        <authorList>
            <person name="Smith C.H."/>
        </authorList>
    </citation>
    <scope>NUCLEOTIDE SEQUENCE</scope>
    <source>
        <strain evidence="2">CHS0354</strain>
    </source>
</reference>
<dbReference type="GO" id="GO:0044773">
    <property type="term" value="P:mitotic DNA damage checkpoint signaling"/>
    <property type="evidence" value="ECO:0007669"/>
    <property type="project" value="TreeGrafter"/>
</dbReference>
<gene>
    <name evidence="2" type="ORF">CHS0354_011020</name>
</gene>
<reference evidence="2" key="2">
    <citation type="journal article" date="2021" name="Genome Biol. Evol.">
        <title>Developing a high-quality reference genome for a parasitic bivalve with doubly uniparental inheritance (Bivalvia: Unionida).</title>
        <authorList>
            <person name="Smith C.H."/>
        </authorList>
    </citation>
    <scope>NUCLEOTIDE SEQUENCE</scope>
    <source>
        <strain evidence="2">CHS0354</strain>
        <tissue evidence="2">Mantle</tissue>
    </source>
</reference>
<dbReference type="EMBL" id="JAEAOA010000686">
    <property type="protein sequence ID" value="KAK3612301.1"/>
    <property type="molecule type" value="Genomic_DNA"/>
</dbReference>
<dbReference type="Gene3D" id="1.10.510.10">
    <property type="entry name" value="Transferase(Phosphotransferase) domain 1"/>
    <property type="match status" value="1"/>
</dbReference>
<organism evidence="2 3">
    <name type="scientific">Potamilus streckersoni</name>
    <dbReference type="NCBI Taxonomy" id="2493646"/>
    <lineage>
        <taxon>Eukaryota</taxon>
        <taxon>Metazoa</taxon>
        <taxon>Spiralia</taxon>
        <taxon>Lophotrochozoa</taxon>
        <taxon>Mollusca</taxon>
        <taxon>Bivalvia</taxon>
        <taxon>Autobranchia</taxon>
        <taxon>Heteroconchia</taxon>
        <taxon>Palaeoheterodonta</taxon>
        <taxon>Unionida</taxon>
        <taxon>Unionoidea</taxon>
        <taxon>Unionidae</taxon>
        <taxon>Ambleminae</taxon>
        <taxon>Lampsilini</taxon>
        <taxon>Potamilus</taxon>
    </lineage>
</organism>
<dbReference type="GO" id="GO:0004674">
    <property type="term" value="F:protein serine/threonine kinase activity"/>
    <property type="evidence" value="ECO:0007669"/>
    <property type="project" value="TreeGrafter"/>
</dbReference>
<dbReference type="Pfam" id="PF00069">
    <property type="entry name" value="Pkinase"/>
    <property type="match status" value="1"/>
</dbReference>
<sequence length="182" mass="20952">MRLATCPGILGGMRINAVCFIETGEGISSGSSMTIKNSTNNINYGKEEEIDYVVNTLNTLVSLQREDVHSNVVQLIAYQWQAEPKIFVVEEPNGMNFQEYLLLMRNHRDWLNDSKLIFIVKQALCAVQHLHDRYILHRDLTSHRFIICPETLTLKLVDFRLAKETNKQDAIISLSKYRHAIF</sequence>
<dbReference type="InterPro" id="IPR000719">
    <property type="entry name" value="Prot_kinase_dom"/>
</dbReference>
<dbReference type="PROSITE" id="PS50011">
    <property type="entry name" value="PROTEIN_KINASE_DOM"/>
    <property type="match status" value="1"/>
</dbReference>
<reference evidence="2" key="3">
    <citation type="submission" date="2023-05" db="EMBL/GenBank/DDBJ databases">
        <authorList>
            <person name="Smith C.H."/>
        </authorList>
    </citation>
    <scope>NUCLEOTIDE SEQUENCE</scope>
    <source>
        <strain evidence="2">CHS0354</strain>
        <tissue evidence="2">Mantle</tissue>
    </source>
</reference>
<keyword evidence="3" id="KW-1185">Reference proteome</keyword>
<proteinExistence type="predicted"/>
<dbReference type="GO" id="GO:0005524">
    <property type="term" value="F:ATP binding"/>
    <property type="evidence" value="ECO:0007669"/>
    <property type="project" value="InterPro"/>
</dbReference>
<feature type="domain" description="Protein kinase" evidence="1">
    <location>
        <begin position="1"/>
        <end position="182"/>
    </location>
</feature>
<dbReference type="InterPro" id="IPR011009">
    <property type="entry name" value="Kinase-like_dom_sf"/>
</dbReference>
<evidence type="ECO:0000313" key="2">
    <source>
        <dbReference type="EMBL" id="KAK3612301.1"/>
    </source>
</evidence>
<comment type="caution">
    <text evidence="2">The sequence shown here is derived from an EMBL/GenBank/DDBJ whole genome shotgun (WGS) entry which is preliminary data.</text>
</comment>
<dbReference type="GO" id="GO:0005634">
    <property type="term" value="C:nucleus"/>
    <property type="evidence" value="ECO:0007669"/>
    <property type="project" value="TreeGrafter"/>
</dbReference>
<evidence type="ECO:0000259" key="1">
    <source>
        <dbReference type="PROSITE" id="PS50011"/>
    </source>
</evidence>